<evidence type="ECO:0000256" key="1">
    <source>
        <dbReference type="ARBA" id="ARBA00023015"/>
    </source>
</evidence>
<dbReference type="GO" id="GO:0003677">
    <property type="term" value="F:DNA binding"/>
    <property type="evidence" value="ECO:0007669"/>
    <property type="project" value="UniProtKB-KW"/>
</dbReference>
<keyword evidence="4" id="KW-0539">Nucleus</keyword>
<sequence>MQSKTIRKYRPQDYSHEKLYYDDFYKIAGPDFVFHPTDNQIVVLFLINKIKNQKMPLHWIKLANIYEIDPEKLADEYGQTTMKVWYLFTLEKDWVLCKICNTEIDSESGEWVEDPDYVPAEDEEEADP</sequence>
<evidence type="ECO:0000256" key="3">
    <source>
        <dbReference type="ARBA" id="ARBA00023163"/>
    </source>
</evidence>
<dbReference type="SUPFAM" id="SSF101941">
    <property type="entry name" value="NAC domain"/>
    <property type="match status" value="1"/>
</dbReference>
<dbReference type="InterPro" id="IPR003441">
    <property type="entry name" value="NAC-dom"/>
</dbReference>
<organism evidence="7 8">
    <name type="scientific">Fraxinus pennsylvanica</name>
    <dbReference type="NCBI Taxonomy" id="56036"/>
    <lineage>
        <taxon>Eukaryota</taxon>
        <taxon>Viridiplantae</taxon>
        <taxon>Streptophyta</taxon>
        <taxon>Embryophyta</taxon>
        <taxon>Tracheophyta</taxon>
        <taxon>Spermatophyta</taxon>
        <taxon>Magnoliopsida</taxon>
        <taxon>eudicotyledons</taxon>
        <taxon>Gunneridae</taxon>
        <taxon>Pentapetalae</taxon>
        <taxon>asterids</taxon>
        <taxon>lamiids</taxon>
        <taxon>Lamiales</taxon>
        <taxon>Oleaceae</taxon>
        <taxon>Oleeae</taxon>
        <taxon>Fraxinus</taxon>
    </lineage>
</organism>
<evidence type="ECO:0000256" key="4">
    <source>
        <dbReference type="ARBA" id="ARBA00023242"/>
    </source>
</evidence>
<dbReference type="InterPro" id="IPR036093">
    <property type="entry name" value="NAC_dom_sf"/>
</dbReference>
<keyword evidence="8" id="KW-1185">Reference proteome</keyword>
<dbReference type="AlphaFoldDB" id="A0AAD1Z9E9"/>
<keyword evidence="3" id="KW-0804">Transcription</keyword>
<dbReference type="Proteomes" id="UP000834106">
    <property type="component" value="Chromosome 8"/>
</dbReference>
<dbReference type="Pfam" id="PF02365">
    <property type="entry name" value="NAM"/>
    <property type="match status" value="1"/>
</dbReference>
<evidence type="ECO:0000313" key="8">
    <source>
        <dbReference type="Proteomes" id="UP000834106"/>
    </source>
</evidence>
<reference evidence="7" key="1">
    <citation type="submission" date="2023-05" db="EMBL/GenBank/DDBJ databases">
        <authorList>
            <person name="Huff M."/>
        </authorList>
    </citation>
    <scope>NUCLEOTIDE SEQUENCE</scope>
</reference>
<keyword evidence="1" id="KW-0805">Transcription regulation</keyword>
<feature type="domain" description="NAC" evidence="6">
    <location>
        <begin position="28"/>
        <end position="128"/>
    </location>
</feature>
<dbReference type="EMBL" id="OU503043">
    <property type="protein sequence ID" value="CAI9765676.1"/>
    <property type="molecule type" value="Genomic_DNA"/>
</dbReference>
<proteinExistence type="predicted"/>
<evidence type="ECO:0000259" key="6">
    <source>
        <dbReference type="PROSITE" id="PS51005"/>
    </source>
</evidence>
<accession>A0AAD1Z9E9</accession>
<dbReference type="GO" id="GO:0006355">
    <property type="term" value="P:regulation of DNA-templated transcription"/>
    <property type="evidence" value="ECO:0007669"/>
    <property type="project" value="InterPro"/>
</dbReference>
<evidence type="ECO:0000256" key="5">
    <source>
        <dbReference type="SAM" id="MobiDB-lite"/>
    </source>
</evidence>
<dbReference type="PANTHER" id="PTHR31719">
    <property type="entry name" value="NAC TRANSCRIPTION FACTOR 56"/>
    <property type="match status" value="1"/>
</dbReference>
<evidence type="ECO:0000256" key="2">
    <source>
        <dbReference type="ARBA" id="ARBA00023125"/>
    </source>
</evidence>
<evidence type="ECO:0000313" key="7">
    <source>
        <dbReference type="EMBL" id="CAI9765676.1"/>
    </source>
</evidence>
<dbReference type="PROSITE" id="PS51005">
    <property type="entry name" value="NAC"/>
    <property type="match status" value="1"/>
</dbReference>
<gene>
    <name evidence="7" type="ORF">FPE_LOCUS13106</name>
</gene>
<dbReference type="Gene3D" id="2.170.150.80">
    <property type="entry name" value="NAC domain"/>
    <property type="match status" value="1"/>
</dbReference>
<protein>
    <recommendedName>
        <fullName evidence="6">NAC domain-containing protein</fullName>
    </recommendedName>
</protein>
<feature type="region of interest" description="Disordered" evidence="5">
    <location>
        <begin position="108"/>
        <end position="128"/>
    </location>
</feature>
<name>A0AAD1Z9E9_9LAMI</name>
<dbReference type="PANTHER" id="PTHR31719:SF43">
    <property type="entry name" value="NAC TRANSCRIPTION FACTOR 56"/>
    <property type="match status" value="1"/>
</dbReference>
<keyword evidence="2" id="KW-0238">DNA-binding</keyword>